<accession>A0ABN0RAN3</accession>
<evidence type="ECO:0000313" key="2">
    <source>
        <dbReference type="EMBL" id="EUA94030.1"/>
    </source>
</evidence>
<sequence>MRRIREIDQSGPMLRSIIEVNSDALAIAEALDAERSGDGFVGRCTVSPSSSRTASTPVTRWPQRPVRWP</sequence>
<comment type="caution">
    <text evidence="2">The sequence shown here is derived from an EMBL/GenBank/DDBJ whole genome shotgun (WGS) entry which is preliminary data.</text>
</comment>
<feature type="region of interest" description="Disordered" evidence="1">
    <location>
        <begin position="38"/>
        <end position="69"/>
    </location>
</feature>
<proteinExistence type="predicted"/>
<organism evidence="2 3">
    <name type="scientific">Mycobacterium ulcerans str. Harvey</name>
    <dbReference type="NCBI Taxonomy" id="1299332"/>
    <lineage>
        <taxon>Bacteria</taxon>
        <taxon>Bacillati</taxon>
        <taxon>Actinomycetota</taxon>
        <taxon>Actinomycetes</taxon>
        <taxon>Mycobacteriales</taxon>
        <taxon>Mycobacteriaceae</taxon>
        <taxon>Mycobacterium</taxon>
        <taxon>Mycobacterium ulcerans group</taxon>
    </lineage>
</organism>
<dbReference type="EMBL" id="JAOL01000024">
    <property type="protein sequence ID" value="EUA94030.1"/>
    <property type="molecule type" value="Genomic_DNA"/>
</dbReference>
<protein>
    <submittedName>
        <fullName evidence="2">Peptide amidase domain protein</fullName>
    </submittedName>
</protein>
<keyword evidence="3" id="KW-1185">Reference proteome</keyword>
<evidence type="ECO:0000313" key="3">
    <source>
        <dbReference type="Proteomes" id="UP000020681"/>
    </source>
</evidence>
<feature type="compositionally biased region" description="Polar residues" evidence="1">
    <location>
        <begin position="46"/>
        <end position="58"/>
    </location>
</feature>
<name>A0ABN0RAN3_MYCUL</name>
<reference evidence="2 3" key="1">
    <citation type="submission" date="2014-01" db="EMBL/GenBank/DDBJ databases">
        <authorList>
            <person name="Dobos K."/>
            <person name="Lenaerts A."/>
            <person name="Ordway D."/>
            <person name="DeGroote M.A."/>
            <person name="Parker T."/>
            <person name="Sizemore C."/>
            <person name="Tallon L.J."/>
            <person name="Sadzewicz L.K."/>
            <person name="Sengamalay N."/>
            <person name="Fraser C.M."/>
            <person name="Hine E."/>
            <person name="Shefchek K.A."/>
            <person name="Das S.P."/>
            <person name="Tettelin H."/>
        </authorList>
    </citation>
    <scope>NUCLEOTIDE SEQUENCE [LARGE SCALE GENOMIC DNA]</scope>
    <source>
        <strain evidence="2 3">Harvey</strain>
    </source>
</reference>
<evidence type="ECO:0000256" key="1">
    <source>
        <dbReference type="SAM" id="MobiDB-lite"/>
    </source>
</evidence>
<gene>
    <name evidence="2" type="primary">gatA_1</name>
    <name evidence="2" type="ORF">I551_8707</name>
</gene>
<dbReference type="Proteomes" id="UP000020681">
    <property type="component" value="Unassembled WGS sequence"/>
</dbReference>